<gene>
    <name evidence="7" type="primary">ptrB</name>
    <name evidence="7" type="ORF">PEPS_04860</name>
</gene>
<protein>
    <submittedName>
        <fullName evidence="7">Oligopeptidase B</fullName>
    </submittedName>
</protein>
<evidence type="ECO:0000313" key="8">
    <source>
        <dbReference type="Proteomes" id="UP001354989"/>
    </source>
</evidence>
<dbReference type="InterPro" id="IPR002470">
    <property type="entry name" value="Peptidase_S9A"/>
</dbReference>
<organism evidence="7 8">
    <name type="scientific">Persicobacter psychrovividus</name>
    <dbReference type="NCBI Taxonomy" id="387638"/>
    <lineage>
        <taxon>Bacteria</taxon>
        <taxon>Pseudomonadati</taxon>
        <taxon>Bacteroidota</taxon>
        <taxon>Cytophagia</taxon>
        <taxon>Cytophagales</taxon>
        <taxon>Persicobacteraceae</taxon>
        <taxon>Persicobacter</taxon>
    </lineage>
</organism>
<dbReference type="Gene3D" id="3.40.50.1820">
    <property type="entry name" value="alpha/beta hydrolase"/>
    <property type="match status" value="1"/>
</dbReference>
<dbReference type="SUPFAM" id="SSF50993">
    <property type="entry name" value="Peptidase/esterase 'gauge' domain"/>
    <property type="match status" value="1"/>
</dbReference>
<name>A0ABM7VBY4_9BACT</name>
<dbReference type="SUPFAM" id="SSF53474">
    <property type="entry name" value="alpha/beta-Hydrolases"/>
    <property type="match status" value="1"/>
</dbReference>
<dbReference type="PANTHER" id="PTHR11757:SF19">
    <property type="entry name" value="PROLYL ENDOPEPTIDASE-LIKE"/>
    <property type="match status" value="1"/>
</dbReference>
<evidence type="ECO:0000256" key="3">
    <source>
        <dbReference type="ARBA" id="ARBA00022801"/>
    </source>
</evidence>
<dbReference type="InterPro" id="IPR029058">
    <property type="entry name" value="AB_hydrolase_fold"/>
</dbReference>
<dbReference type="InterPro" id="IPR002471">
    <property type="entry name" value="Pept_S9_AS"/>
</dbReference>
<dbReference type="PRINTS" id="PR00862">
    <property type="entry name" value="PROLIGOPTASE"/>
</dbReference>
<accession>A0ABM7VBY4</accession>
<proteinExistence type="inferred from homology"/>
<keyword evidence="2" id="KW-0645">Protease</keyword>
<evidence type="ECO:0000259" key="6">
    <source>
        <dbReference type="Pfam" id="PF02897"/>
    </source>
</evidence>
<comment type="similarity">
    <text evidence="1">Belongs to the peptidase S9A family.</text>
</comment>
<dbReference type="Proteomes" id="UP001354989">
    <property type="component" value="Chromosome"/>
</dbReference>
<feature type="domain" description="Peptidase S9A N-terminal" evidence="6">
    <location>
        <begin position="10"/>
        <end position="401"/>
    </location>
</feature>
<dbReference type="InterPro" id="IPR051543">
    <property type="entry name" value="Serine_Peptidase_S9A"/>
</dbReference>
<dbReference type="Gene3D" id="2.130.10.120">
    <property type="entry name" value="Prolyl oligopeptidase, N-terminal domain"/>
    <property type="match status" value="1"/>
</dbReference>
<dbReference type="InterPro" id="IPR001375">
    <property type="entry name" value="Peptidase_S9_cat"/>
</dbReference>
<evidence type="ECO:0000313" key="7">
    <source>
        <dbReference type="EMBL" id="BDC98205.1"/>
    </source>
</evidence>
<dbReference type="InterPro" id="IPR023302">
    <property type="entry name" value="Pept_S9A_N"/>
</dbReference>
<reference evidence="7 8" key="1">
    <citation type="submission" date="2021-12" db="EMBL/GenBank/DDBJ databases">
        <title>Genome sequencing of bacteria with rrn-lacking chromosome and rrn-plasmid.</title>
        <authorList>
            <person name="Anda M."/>
            <person name="Iwasaki W."/>
        </authorList>
    </citation>
    <scope>NUCLEOTIDE SEQUENCE [LARGE SCALE GENOMIC DNA]</scope>
    <source>
        <strain evidence="7 8">NBRC 101262</strain>
    </source>
</reference>
<dbReference type="Pfam" id="PF00326">
    <property type="entry name" value="Peptidase_S9"/>
    <property type="match status" value="1"/>
</dbReference>
<keyword evidence="3" id="KW-0378">Hydrolase</keyword>
<evidence type="ECO:0000256" key="1">
    <source>
        <dbReference type="ARBA" id="ARBA00005228"/>
    </source>
</evidence>
<dbReference type="Pfam" id="PF02897">
    <property type="entry name" value="Peptidase_S9_N"/>
    <property type="match status" value="1"/>
</dbReference>
<dbReference type="PROSITE" id="PS00708">
    <property type="entry name" value="PRO_ENDOPEP_SER"/>
    <property type="match status" value="1"/>
</dbReference>
<dbReference type="EMBL" id="AP025292">
    <property type="protein sequence ID" value="BDC98205.1"/>
    <property type="molecule type" value="Genomic_DNA"/>
</dbReference>
<dbReference type="RefSeq" id="WP_338397540.1">
    <property type="nucleotide sequence ID" value="NZ_AP025292.1"/>
</dbReference>
<evidence type="ECO:0000259" key="5">
    <source>
        <dbReference type="Pfam" id="PF00326"/>
    </source>
</evidence>
<evidence type="ECO:0000256" key="4">
    <source>
        <dbReference type="ARBA" id="ARBA00022825"/>
    </source>
</evidence>
<feature type="domain" description="Peptidase S9 prolyl oligopeptidase catalytic" evidence="5">
    <location>
        <begin position="460"/>
        <end position="676"/>
    </location>
</feature>
<dbReference type="PANTHER" id="PTHR11757">
    <property type="entry name" value="PROTEASE FAMILY S9A OLIGOPEPTIDASE"/>
    <property type="match status" value="1"/>
</dbReference>
<sequence>MEAPRPKKINKILTAHGHQRVDEYYWMRDRENQEVVDYLNKENEYTQASLSATEGLQKTLYDEIVGRIKQDDKSVPVLYDGYYYYTRYEEGKEYAINCRKKGSLEAEEEVLLDQNQMAKGHDYYSLGDWEVSTNNQLIAFSEDTVGRRNYDIRIKDLQTGEVFEDLIPATAGSITWANDNKTIFYTLKDDALRAYRTYRHVLGTPQEEDVLVFEEEDGLYDTFIYKTKSKKYLIIGSTSTTSSEFQILEAENPTGEFRMFQARTPLLEYGIDHFEDHFYIRTNMAAHNFRLMKCTETATTFHDWVEVIPHREDVLLEDIEIFRDYLVVTERKDGLIHLNVKRWDETEDYYIPFDEPAYVAYTGANMDFDTNILRFGYASMTRPNSVFDFNMADRSKELKKEQEIVGGYSADDYVCERVNFPSHDGVMVPMSIVYKKGLKKEGGNPTLLYGYGSYGYSIDPHFSSVRLSLLDRGFVYAIAHIRGSETLGRSWYEHGKFLKKKNTFLDFIAAAEWLTAENYTNKDKLAMMGGSAGGLLMGAVMNMRPDLFKAVIAAVPFVDVVTTMLDESIPLTIGEYEEWGNPNDKTYYDYMLSYSPYDNVVAQDYPSVLVTSGFHDSQVQYWEPTKWVAKLRELKTDNNRVLLHTNMDAGHGGQSGRFRKFKETALEYAFLIEELGVNY</sequence>
<keyword evidence="8" id="KW-1185">Reference proteome</keyword>
<evidence type="ECO:0000256" key="2">
    <source>
        <dbReference type="ARBA" id="ARBA00022670"/>
    </source>
</evidence>
<keyword evidence="4" id="KW-0720">Serine protease</keyword>